<dbReference type="SMART" id="SM00404">
    <property type="entry name" value="PTPc_motif"/>
    <property type="match status" value="1"/>
</dbReference>
<feature type="domain" description="MHD" evidence="5">
    <location>
        <begin position="173"/>
        <end position="494"/>
    </location>
</feature>
<dbReference type="CDD" id="cd14506">
    <property type="entry name" value="PTP_PTPDC1"/>
    <property type="match status" value="1"/>
</dbReference>
<dbReference type="AlphaFoldDB" id="A0A1I8IV12"/>
<dbReference type="InterPro" id="IPR000387">
    <property type="entry name" value="Tyr_Pase_dom"/>
</dbReference>
<feature type="region of interest" description="Disordered" evidence="2">
    <location>
        <begin position="513"/>
        <end position="538"/>
    </location>
</feature>
<keyword evidence="6" id="KW-1185">Reference proteome</keyword>
<feature type="domain" description="Tyrosine specific protein phosphatases" evidence="4">
    <location>
        <begin position="732"/>
        <end position="799"/>
    </location>
</feature>
<protein>
    <submittedName>
        <fullName evidence="7">TYR_PHOSPHATASE_2 domain-containing protein</fullName>
    </submittedName>
</protein>
<evidence type="ECO:0000259" key="3">
    <source>
        <dbReference type="PROSITE" id="PS50054"/>
    </source>
</evidence>
<dbReference type="PROSITE" id="PS00383">
    <property type="entry name" value="TYR_PHOSPHATASE_1"/>
    <property type="match status" value="1"/>
</dbReference>
<dbReference type="InterPro" id="IPR028565">
    <property type="entry name" value="MHD"/>
</dbReference>
<dbReference type="InterPro" id="IPR050561">
    <property type="entry name" value="PTP"/>
</dbReference>
<dbReference type="InterPro" id="IPR049573">
    <property type="entry name" value="PTPDC1_PTP"/>
</dbReference>
<feature type="region of interest" description="Disordered" evidence="2">
    <location>
        <begin position="256"/>
        <end position="295"/>
    </location>
</feature>
<dbReference type="SUPFAM" id="SSF52799">
    <property type="entry name" value="(Phosphotyrosine protein) phosphatases II"/>
    <property type="match status" value="1"/>
</dbReference>
<feature type="domain" description="Tyrosine-protein phosphatase" evidence="3">
    <location>
        <begin position="646"/>
        <end position="817"/>
    </location>
</feature>
<dbReference type="PROSITE" id="PS50056">
    <property type="entry name" value="TYR_PHOSPHATASE_2"/>
    <property type="match status" value="1"/>
</dbReference>
<dbReference type="WBParaSite" id="maker-uti_cns_0017069-snap-gene-0.2-mRNA-1">
    <property type="protein sequence ID" value="maker-uti_cns_0017069-snap-gene-0.2-mRNA-1"/>
    <property type="gene ID" value="maker-uti_cns_0017069-snap-gene-0.2"/>
</dbReference>
<feature type="region of interest" description="Disordered" evidence="2">
    <location>
        <begin position="310"/>
        <end position="332"/>
    </location>
</feature>
<dbReference type="InterPro" id="IPR029021">
    <property type="entry name" value="Prot-tyrosine_phosphatase-like"/>
</dbReference>
<evidence type="ECO:0000259" key="4">
    <source>
        <dbReference type="PROSITE" id="PS50056"/>
    </source>
</evidence>
<dbReference type="InterPro" id="IPR003595">
    <property type="entry name" value="Tyr_Pase_cat"/>
</dbReference>
<accession>A0A1I8IV12</accession>
<dbReference type="InterPro" id="IPR036168">
    <property type="entry name" value="AP2_Mu_C_sf"/>
</dbReference>
<dbReference type="InterPro" id="IPR020422">
    <property type="entry name" value="TYR_PHOSPHATASE_DUAL_dom"/>
</dbReference>
<dbReference type="SUPFAM" id="SSF49447">
    <property type="entry name" value="Second domain of Mu2 adaptin subunit (ap50) of ap2 adaptor"/>
    <property type="match status" value="1"/>
</dbReference>
<feature type="compositionally biased region" description="Gly residues" evidence="2">
    <location>
        <begin position="522"/>
        <end position="533"/>
    </location>
</feature>
<dbReference type="PROSITE" id="PS51072">
    <property type="entry name" value="MHD"/>
    <property type="match status" value="1"/>
</dbReference>
<evidence type="ECO:0000313" key="6">
    <source>
        <dbReference type="Proteomes" id="UP000095280"/>
    </source>
</evidence>
<evidence type="ECO:0000313" key="7">
    <source>
        <dbReference type="WBParaSite" id="maker-uti_cns_0017069-snap-gene-0.2-mRNA-1"/>
    </source>
</evidence>
<evidence type="ECO:0000259" key="5">
    <source>
        <dbReference type="PROSITE" id="PS51072"/>
    </source>
</evidence>
<dbReference type="GO" id="GO:0004725">
    <property type="term" value="F:protein tyrosine phosphatase activity"/>
    <property type="evidence" value="ECO:0007669"/>
    <property type="project" value="InterPro"/>
</dbReference>
<keyword evidence="1" id="KW-0378">Hydrolase</keyword>
<evidence type="ECO:0000256" key="2">
    <source>
        <dbReference type="SAM" id="MobiDB-lite"/>
    </source>
</evidence>
<evidence type="ECO:0000256" key="1">
    <source>
        <dbReference type="ARBA" id="ARBA00022801"/>
    </source>
</evidence>
<dbReference type="PROSITE" id="PS50054">
    <property type="entry name" value="TYR_PHOSPHATASE_DUAL"/>
    <property type="match status" value="1"/>
</dbReference>
<sequence length="1042" mass="115456">AQVEQSRLEPFHPPYDAADGWLLWARLCGDAAKASWTEVRVRLTSEPSLELLDEATDRLLQVIRLDASQQVGEDVLKLYEGVGRLHTFKLSSVRYAPEGEHRADWWSLRSLQQAIVGSRLAEREQSCGPAKVQTVIMKFGSAEQSLAWAIEDSLMRISDATPQPPPVECAKESSFFCAYLRDEFEAMIDREGQVMHRKWRTRLFFLAVVAPSDAPSCVELALNDRRRREAERSIDSDGGDDGEWVGVLDAELHASGGGPQISGISRHPLSAGAVLPSGGGPGPHGSRPRRGLAAGAAAPPGLQICRLRRRQPGEASAAPSQASERRSGVERRPRRAKLRFECRCRGLAAALPAEVVEPRVSGHVGLLAARLERLAQLISQQSEPQTVELKVSAGSAQYQDAHRGLVWRIERLPADKLRGCPEPQQLDCSLRLPPGDLIPDGEALTDSASIEFSLPDTFVSGCSLRRFSVDGPDGPADRQQLLERRSAKFSYSCSIDYRGLGDQRTVVGEPAENSMRSRRATFGGGGGGVGGAKFPGSPRSRASDLSGFIRSLVHINSSPAGWPSPSPAKAFVHSYSRECVEWRNTEEERSEMLGKPPESLYTALGNAVRLGLSGETLCRQFCGGAACKHCDPVGRFAEDAYAVRGLHSHWVTKTILAMSRPVQARVEELNIIDQFKEQGIRAVVNLQEPGEHAHCGQPLVNGGFSYDPALFMAAGLAVYNFAWPDFTTVQFERLLDVVKVMQFAASEGSVAVHCHAGLGRTGLVIACYLIFVERLSGEEAIAYVRHRRPQSIQTQLQVDSVMDFAERIRPYLVLFPHRAIAWGHRFSYEEHMRRQAAILHGEEAKRLRYLSQLVYAVTQRLLQLRREAASGEELLNQVLSASPALDEELEGWRDSLNNRRCFQEVLQCRDPAKLTAFLLCWLHQLKAPALSIQNVSTLMKTQTITGGLDAVDRYTSTLVRYMALFLLQLVSDQSDDAEVDVILLFLSALTHQSQPHSRRSDFARYFIKLVDYVEGLLERRVSPELVWRDRADRLHKRLSGQP</sequence>
<dbReference type="Proteomes" id="UP000095280">
    <property type="component" value="Unplaced"/>
</dbReference>
<dbReference type="Gene3D" id="3.90.190.10">
    <property type="entry name" value="Protein tyrosine phosphatase superfamily"/>
    <property type="match status" value="1"/>
</dbReference>
<dbReference type="Pfam" id="PF22785">
    <property type="entry name" value="Tc-R-P"/>
    <property type="match status" value="1"/>
</dbReference>
<organism evidence="6 7">
    <name type="scientific">Macrostomum lignano</name>
    <dbReference type="NCBI Taxonomy" id="282301"/>
    <lineage>
        <taxon>Eukaryota</taxon>
        <taxon>Metazoa</taxon>
        <taxon>Spiralia</taxon>
        <taxon>Lophotrochozoa</taxon>
        <taxon>Platyhelminthes</taxon>
        <taxon>Rhabditophora</taxon>
        <taxon>Macrostomorpha</taxon>
        <taxon>Macrostomida</taxon>
        <taxon>Macrostomidae</taxon>
        <taxon>Macrostomum</taxon>
    </lineage>
</organism>
<dbReference type="GO" id="GO:0060271">
    <property type="term" value="P:cilium assembly"/>
    <property type="evidence" value="ECO:0007669"/>
    <property type="project" value="InterPro"/>
</dbReference>
<dbReference type="SMART" id="SM00195">
    <property type="entry name" value="DSPc"/>
    <property type="match status" value="1"/>
</dbReference>
<dbReference type="InterPro" id="IPR016130">
    <property type="entry name" value="Tyr_Pase_AS"/>
</dbReference>
<name>A0A1I8IV12_9PLAT</name>
<reference evidence="7" key="1">
    <citation type="submission" date="2016-11" db="UniProtKB">
        <authorList>
            <consortium name="WormBaseParasite"/>
        </authorList>
    </citation>
    <scope>IDENTIFICATION</scope>
</reference>
<dbReference type="PANTHER" id="PTHR23339">
    <property type="entry name" value="TYROSINE SPECIFIC PROTEIN PHOSPHATASE AND DUAL SPECIFICITY PROTEIN PHOSPHATASE"/>
    <property type="match status" value="1"/>
</dbReference>
<proteinExistence type="predicted"/>
<dbReference type="FunFam" id="3.90.190.10:FF:000157">
    <property type="entry name" value="Protein-tyrosine phosphatase"/>
    <property type="match status" value="1"/>
</dbReference>